<evidence type="ECO:0000313" key="28">
    <source>
        <dbReference type="RefSeq" id="XP_021025997.1"/>
    </source>
</evidence>
<evidence type="ECO:0000256" key="26">
    <source>
        <dbReference type="SAM" id="Phobius"/>
    </source>
</evidence>
<keyword evidence="15" id="KW-0735">Signal-anchor</keyword>
<dbReference type="Pfam" id="PF16716">
    <property type="entry name" value="BST2"/>
    <property type="match status" value="1"/>
</dbReference>
<proteinExistence type="predicted"/>
<protein>
    <recommendedName>
        <fullName evidence="24">Bone marrow stromal antigen 2</fullName>
    </recommendedName>
</protein>
<keyword evidence="22" id="KW-0449">Lipoprotein</keyword>
<keyword evidence="18 25" id="KW-0175">Coiled coil</keyword>
<evidence type="ECO:0000256" key="13">
    <source>
        <dbReference type="ARBA" id="ARBA00022753"/>
    </source>
</evidence>
<dbReference type="RefSeq" id="XP_021025997.1">
    <property type="nucleotide sequence ID" value="XM_021170338.1"/>
</dbReference>
<dbReference type="Gene3D" id="1.20.5.1700">
    <property type="match status" value="1"/>
</dbReference>
<keyword evidence="12 26" id="KW-0812">Transmembrane</keyword>
<evidence type="ECO:0000256" key="6">
    <source>
        <dbReference type="ARBA" id="ARBA00004603"/>
    </source>
</evidence>
<keyword evidence="13" id="KW-0967">Endosome</keyword>
<evidence type="ECO:0000256" key="10">
    <source>
        <dbReference type="ARBA" id="ARBA00022588"/>
    </source>
</evidence>
<dbReference type="GO" id="GO:0005770">
    <property type="term" value="C:late endosome"/>
    <property type="evidence" value="ECO:0007669"/>
    <property type="project" value="UniProtKB-SubCell"/>
</dbReference>
<dbReference type="GO" id="GO:0051607">
    <property type="term" value="P:defense response to virus"/>
    <property type="evidence" value="ECO:0007669"/>
    <property type="project" value="InterPro"/>
</dbReference>
<dbReference type="GO" id="GO:0035455">
    <property type="term" value="P:response to interferon-alpha"/>
    <property type="evidence" value="ECO:0007669"/>
    <property type="project" value="Ensembl"/>
</dbReference>
<gene>
    <name evidence="28" type="primary">Bst2</name>
</gene>
<evidence type="ECO:0000256" key="9">
    <source>
        <dbReference type="ARBA" id="ARBA00022490"/>
    </source>
</evidence>
<evidence type="ECO:0000256" key="21">
    <source>
        <dbReference type="ARBA" id="ARBA00023180"/>
    </source>
</evidence>
<dbReference type="PANTHER" id="PTHR15190">
    <property type="entry name" value="BONE MARROW STROMAL ANTIGEN 2"/>
    <property type="match status" value="1"/>
</dbReference>
<evidence type="ECO:0000256" key="18">
    <source>
        <dbReference type="ARBA" id="ARBA00023054"/>
    </source>
</evidence>
<evidence type="ECO:0000256" key="14">
    <source>
        <dbReference type="ARBA" id="ARBA00022859"/>
    </source>
</evidence>
<evidence type="ECO:0000256" key="4">
    <source>
        <dbReference type="ARBA" id="ARBA00004496"/>
    </source>
</evidence>
<comment type="subcellular location">
    <subcellularLocation>
        <location evidence="1">Apical cell membrane</location>
    </subcellularLocation>
    <subcellularLocation>
        <location evidence="7">Cell membrane</location>
        <topology evidence="7">Lipid-anchor</topology>
        <topology evidence="7">GPI-anchor</topology>
    </subcellularLocation>
    <subcellularLocation>
        <location evidence="3">Cell membrane</location>
        <topology evidence="3">Single-pass type II membrane protein</topology>
    </subcellularLocation>
    <subcellularLocation>
        <location evidence="4">Cytoplasm</location>
    </subcellularLocation>
    <subcellularLocation>
        <location evidence="5">Golgi apparatus</location>
        <location evidence="5">trans-Golgi network</location>
    </subcellularLocation>
    <subcellularLocation>
        <location evidence="6">Late endosome</location>
    </subcellularLocation>
    <subcellularLocation>
        <location evidence="2">Membrane raft</location>
    </subcellularLocation>
</comment>
<dbReference type="PANTHER" id="PTHR15190:SF1">
    <property type="entry name" value="BONE MARROW STROMAL ANTIGEN 2"/>
    <property type="match status" value="1"/>
</dbReference>
<dbReference type="CTD" id="684"/>
<dbReference type="Proteomes" id="UP000515126">
    <property type="component" value="Chromosome 8"/>
</dbReference>
<evidence type="ECO:0000256" key="11">
    <source>
        <dbReference type="ARBA" id="ARBA00022622"/>
    </source>
</evidence>
<evidence type="ECO:0000256" key="12">
    <source>
        <dbReference type="ARBA" id="ARBA00022692"/>
    </source>
</evidence>
<keyword evidence="27" id="KW-1185">Reference proteome</keyword>
<evidence type="ECO:0000256" key="15">
    <source>
        <dbReference type="ARBA" id="ARBA00022968"/>
    </source>
</evidence>
<dbReference type="GO" id="GO:0045071">
    <property type="term" value="P:negative regulation of viral genome replication"/>
    <property type="evidence" value="ECO:0007669"/>
    <property type="project" value="Ensembl"/>
</dbReference>
<dbReference type="GO" id="GO:0005794">
    <property type="term" value="C:Golgi apparatus"/>
    <property type="evidence" value="ECO:0007669"/>
    <property type="project" value="UniProtKB-SubCell"/>
</dbReference>
<evidence type="ECO:0000256" key="5">
    <source>
        <dbReference type="ARBA" id="ARBA00004601"/>
    </source>
</evidence>
<keyword evidence="21" id="KW-0325">Glycoprotein</keyword>
<feature type="coiled-coil region" evidence="25">
    <location>
        <begin position="107"/>
        <end position="141"/>
    </location>
</feature>
<evidence type="ECO:0000256" key="3">
    <source>
        <dbReference type="ARBA" id="ARBA00004401"/>
    </source>
</evidence>
<dbReference type="GO" id="GO:0009986">
    <property type="term" value="C:cell surface"/>
    <property type="evidence" value="ECO:0007669"/>
    <property type="project" value="Ensembl"/>
</dbReference>
<evidence type="ECO:0000313" key="27">
    <source>
        <dbReference type="Proteomes" id="UP000515126"/>
    </source>
</evidence>
<dbReference type="GO" id="GO:0008191">
    <property type="term" value="F:metalloendopeptidase inhibitor activity"/>
    <property type="evidence" value="ECO:0007669"/>
    <property type="project" value="TreeGrafter"/>
</dbReference>
<evidence type="ECO:0000256" key="16">
    <source>
        <dbReference type="ARBA" id="ARBA00022989"/>
    </source>
</evidence>
<dbReference type="GO" id="GO:0035456">
    <property type="term" value="P:response to interferon-beta"/>
    <property type="evidence" value="ECO:0007669"/>
    <property type="project" value="Ensembl"/>
</dbReference>
<evidence type="ECO:0000256" key="22">
    <source>
        <dbReference type="ARBA" id="ARBA00023288"/>
    </source>
</evidence>
<keyword evidence="19 26" id="KW-0472">Membrane</keyword>
<keyword evidence="8" id="KW-1003">Cell membrane</keyword>
<organism evidence="27 28">
    <name type="scientific">Mus caroli</name>
    <name type="common">Ryukyu mouse</name>
    <name type="synonym">Ricefield mouse</name>
    <dbReference type="NCBI Taxonomy" id="10089"/>
    <lineage>
        <taxon>Eukaryota</taxon>
        <taxon>Metazoa</taxon>
        <taxon>Chordata</taxon>
        <taxon>Craniata</taxon>
        <taxon>Vertebrata</taxon>
        <taxon>Euteleostomi</taxon>
        <taxon>Mammalia</taxon>
        <taxon>Eutheria</taxon>
        <taxon>Euarchontoglires</taxon>
        <taxon>Glires</taxon>
        <taxon>Rodentia</taxon>
        <taxon>Myomorpha</taxon>
        <taxon>Muroidea</taxon>
        <taxon>Muridae</taxon>
        <taxon>Murinae</taxon>
        <taxon>Mus</taxon>
        <taxon>Mus</taxon>
    </lineage>
</organism>
<evidence type="ECO:0000256" key="2">
    <source>
        <dbReference type="ARBA" id="ARBA00004285"/>
    </source>
</evidence>
<dbReference type="GO" id="GO:0098552">
    <property type="term" value="C:side of membrane"/>
    <property type="evidence" value="ECO:0007669"/>
    <property type="project" value="UniProtKB-KW"/>
</dbReference>
<keyword evidence="9" id="KW-0963">Cytoplasm</keyword>
<keyword evidence="20" id="KW-1015">Disulfide bond</keyword>
<evidence type="ECO:0000256" key="25">
    <source>
        <dbReference type="SAM" id="Coils"/>
    </source>
</evidence>
<name>A0A6P5Q2A4_MUSCR</name>
<dbReference type="AlphaFoldDB" id="A0A6P5Q2A4"/>
<dbReference type="GeneID" id="110300249"/>
<evidence type="ECO:0000256" key="7">
    <source>
        <dbReference type="ARBA" id="ARBA00004609"/>
    </source>
</evidence>
<dbReference type="FunFam" id="1.20.5.1700:FF:000006">
    <property type="entry name" value="Bone marrow stromal antigen 2"/>
    <property type="match status" value="1"/>
</dbReference>
<evidence type="ECO:0000256" key="23">
    <source>
        <dbReference type="ARBA" id="ARBA00066143"/>
    </source>
</evidence>
<dbReference type="GO" id="GO:0016324">
    <property type="term" value="C:apical plasma membrane"/>
    <property type="evidence" value="ECO:0007669"/>
    <property type="project" value="UniProtKB-SubCell"/>
</dbReference>
<keyword evidence="17" id="KW-0333">Golgi apparatus</keyword>
<evidence type="ECO:0000256" key="20">
    <source>
        <dbReference type="ARBA" id="ARBA00023157"/>
    </source>
</evidence>
<keyword evidence="10" id="KW-0399">Innate immunity</keyword>
<keyword evidence="14" id="KW-0391">Immunity</keyword>
<comment type="subunit">
    <text evidence="23">Parallel homodimer; disulfide-linked. May form homotetramers under reducing conditions. Isoform 1 and isoform 2 form homodimers and also heterodimers with each other. Dimerization is essential for its antiviral activity. Interacts (via cytoplasmic domain) with ARHGAP44. Interacts with MMP14 (via C-terminal cytoplasmic tail). Interacts with LILRA4/ILT7. Interacts with RNF115.</text>
</comment>
<accession>A0A6P5Q2A4</accession>
<evidence type="ECO:0000256" key="24">
    <source>
        <dbReference type="ARBA" id="ARBA00073332"/>
    </source>
</evidence>
<evidence type="ECO:0000256" key="1">
    <source>
        <dbReference type="ARBA" id="ARBA00004221"/>
    </source>
</evidence>
<dbReference type="InterPro" id="IPR024886">
    <property type="entry name" value="BST2"/>
</dbReference>
<dbReference type="GO" id="GO:0034341">
    <property type="term" value="P:response to type II interferon"/>
    <property type="evidence" value="ECO:0007669"/>
    <property type="project" value="Ensembl"/>
</dbReference>
<evidence type="ECO:0000256" key="19">
    <source>
        <dbReference type="ARBA" id="ARBA00023136"/>
    </source>
</evidence>
<feature type="transmembrane region" description="Helical" evidence="26">
    <location>
        <begin position="26"/>
        <end position="53"/>
    </location>
</feature>
<reference evidence="28" key="1">
    <citation type="submission" date="2025-08" db="UniProtKB">
        <authorList>
            <consortium name="RefSeq"/>
        </authorList>
    </citation>
    <scope>IDENTIFICATION</scope>
</reference>
<keyword evidence="16 26" id="KW-1133">Transmembrane helix</keyword>
<evidence type="ECO:0000256" key="8">
    <source>
        <dbReference type="ARBA" id="ARBA00022475"/>
    </source>
</evidence>
<sequence>MAPSFYHYLPVPMDEMGEKQGWGSRWQWLGAAILMVLFGVTLVILTIYFAVIANSEACRDGLRAQEECRNTTHLLQRQLTRTQDSLLQAETQANSCNLTVVTLQDSLEKKVSQALEQQARIKELENEVTKLNQELENLRIQKETSSTVQVNSGSSMVVSSLLVLKVSLFLLF</sequence>
<dbReference type="GO" id="GO:1901253">
    <property type="term" value="P:negative regulation of intracellular transport of viral material"/>
    <property type="evidence" value="ECO:0007669"/>
    <property type="project" value="Ensembl"/>
</dbReference>
<dbReference type="GO" id="GO:0045121">
    <property type="term" value="C:membrane raft"/>
    <property type="evidence" value="ECO:0007669"/>
    <property type="project" value="UniProtKB-SubCell"/>
</dbReference>
<dbReference type="KEGG" id="mcal:110300249"/>
<keyword evidence="11" id="KW-0336">GPI-anchor</keyword>
<evidence type="ECO:0000256" key="17">
    <source>
        <dbReference type="ARBA" id="ARBA00023034"/>
    </source>
</evidence>